<gene>
    <name evidence="2" type="ORF">V6N12_059089</name>
</gene>
<evidence type="ECO:0000313" key="3">
    <source>
        <dbReference type="Proteomes" id="UP001472677"/>
    </source>
</evidence>
<proteinExistence type="predicted"/>
<protein>
    <submittedName>
        <fullName evidence="2">Uncharacterized protein</fullName>
    </submittedName>
</protein>
<accession>A0ABR2EXL0</accession>
<reference evidence="2 3" key="1">
    <citation type="journal article" date="2024" name="G3 (Bethesda)">
        <title>Genome assembly of Hibiscus sabdariffa L. provides insights into metabolisms of medicinal natural products.</title>
        <authorList>
            <person name="Kim T."/>
        </authorList>
    </citation>
    <scope>NUCLEOTIDE SEQUENCE [LARGE SCALE GENOMIC DNA]</scope>
    <source>
        <strain evidence="2">TK-2024</strain>
        <tissue evidence="2">Old leaves</tissue>
    </source>
</reference>
<sequence>MDGLCLKPGTQGMAPTILVTRPLEYRAHTMHVSPVARSSVDHRSTSSSATVPLQKRAFSRFSFRYPLRSLWPGGGGGNNKRYNGMAVDDAVLVENNIGEATKVQEEDVNGGATADGQNENWVLKILHVKSLWKESEEEERNNAEEEEKIEEESNGNGMVNGDEEICEFCRVDDDDDEKTEIEVDKDSFSKMLRRVSLAEAKLYAQLSYLGNLAYEVQNIKVTNSANCFPSFIIVADAFVLLFLSMTTVNDRFLGS</sequence>
<name>A0ABR2EXL0_9ROSI</name>
<evidence type="ECO:0000313" key="2">
    <source>
        <dbReference type="EMBL" id="KAK8565531.1"/>
    </source>
</evidence>
<comment type="caution">
    <text evidence="2">The sequence shown here is derived from an EMBL/GenBank/DDBJ whole genome shotgun (WGS) entry which is preliminary data.</text>
</comment>
<dbReference type="PANTHER" id="PTHR46483:SF4">
    <property type="entry name" value="PHOSPHOLIPASE A1 PLIP2, CHLOROPLASTIC"/>
    <property type="match status" value="1"/>
</dbReference>
<feature type="region of interest" description="Disordered" evidence="1">
    <location>
        <begin position="134"/>
        <end position="157"/>
    </location>
</feature>
<evidence type="ECO:0000256" key="1">
    <source>
        <dbReference type="SAM" id="MobiDB-lite"/>
    </source>
</evidence>
<dbReference type="PANTHER" id="PTHR46483">
    <property type="entry name" value="PHOSPHOLIPASE A1 PLIP2, CHLOROPLASTIC"/>
    <property type="match status" value="1"/>
</dbReference>
<keyword evidence="3" id="KW-1185">Reference proteome</keyword>
<dbReference type="InterPro" id="IPR043367">
    <property type="entry name" value="PLIP1/2/3"/>
</dbReference>
<feature type="compositionally biased region" description="Acidic residues" evidence="1">
    <location>
        <begin position="135"/>
        <end position="153"/>
    </location>
</feature>
<dbReference type="Proteomes" id="UP001472677">
    <property type="component" value="Unassembled WGS sequence"/>
</dbReference>
<dbReference type="EMBL" id="JBBPBM010000010">
    <property type="protein sequence ID" value="KAK8565531.1"/>
    <property type="molecule type" value="Genomic_DNA"/>
</dbReference>
<organism evidence="2 3">
    <name type="scientific">Hibiscus sabdariffa</name>
    <name type="common">roselle</name>
    <dbReference type="NCBI Taxonomy" id="183260"/>
    <lineage>
        <taxon>Eukaryota</taxon>
        <taxon>Viridiplantae</taxon>
        <taxon>Streptophyta</taxon>
        <taxon>Embryophyta</taxon>
        <taxon>Tracheophyta</taxon>
        <taxon>Spermatophyta</taxon>
        <taxon>Magnoliopsida</taxon>
        <taxon>eudicotyledons</taxon>
        <taxon>Gunneridae</taxon>
        <taxon>Pentapetalae</taxon>
        <taxon>rosids</taxon>
        <taxon>malvids</taxon>
        <taxon>Malvales</taxon>
        <taxon>Malvaceae</taxon>
        <taxon>Malvoideae</taxon>
        <taxon>Hibiscus</taxon>
    </lineage>
</organism>